<dbReference type="Proteomes" id="UP000824988">
    <property type="component" value="Chromosome"/>
</dbReference>
<dbReference type="RefSeq" id="WP_221047669.1">
    <property type="nucleotide sequence ID" value="NZ_AP019782.1"/>
</dbReference>
<organism evidence="1 2">
    <name type="scientific">Methylogaea oryzae</name>
    <dbReference type="NCBI Taxonomy" id="1295382"/>
    <lineage>
        <taxon>Bacteria</taxon>
        <taxon>Pseudomonadati</taxon>
        <taxon>Pseudomonadota</taxon>
        <taxon>Gammaproteobacteria</taxon>
        <taxon>Methylococcales</taxon>
        <taxon>Methylococcaceae</taxon>
        <taxon>Methylogaea</taxon>
    </lineage>
</organism>
<keyword evidence="2" id="KW-1185">Reference proteome</keyword>
<evidence type="ECO:0000313" key="2">
    <source>
        <dbReference type="Proteomes" id="UP000824988"/>
    </source>
</evidence>
<name>A0A8D4VSV5_9GAMM</name>
<protein>
    <recommendedName>
        <fullName evidence="3">Universal stress protein</fullName>
    </recommendedName>
</protein>
<dbReference type="AlphaFoldDB" id="A0A8D4VSV5"/>
<reference evidence="1" key="1">
    <citation type="submission" date="2019-06" db="EMBL/GenBank/DDBJ databases">
        <title>Complete genome sequence of Methylogaea oryzae strain JCM16910.</title>
        <authorList>
            <person name="Asakawa S."/>
        </authorList>
    </citation>
    <scope>NUCLEOTIDE SEQUENCE</scope>
    <source>
        <strain evidence="1">E10</strain>
    </source>
</reference>
<dbReference type="KEGG" id="moz:MoryE10_32380"/>
<evidence type="ECO:0008006" key="3">
    <source>
        <dbReference type="Google" id="ProtNLM"/>
    </source>
</evidence>
<accession>A0A8D4VSV5</accession>
<gene>
    <name evidence="1" type="ORF">MoryE10_32380</name>
</gene>
<sequence>MADTAGWRILVALDATRHNPAALEAATLLAARTRAELLALFVEDLGLFHLAQLPFAMETGRGGKPGRSLDVERVERLLRGQIGRLRQELEQAALKQRIRLSQRTVRGRYLSEALEAAEGTDVLFLCRTGESRVALGAGGSPVQPRVMGRAAVWAVYDASAAAGRALRVAGEIAGAEERRLIVLLPTQRETLAESWRQQALASEDLHQNASQFIVIAPERCAGALGDLTADRCRLLVAGRDDPVLQAILTRDVKCPVVLVS</sequence>
<proteinExistence type="predicted"/>
<dbReference type="EMBL" id="AP019782">
    <property type="protein sequence ID" value="BBL72632.1"/>
    <property type="molecule type" value="Genomic_DNA"/>
</dbReference>
<evidence type="ECO:0000313" key="1">
    <source>
        <dbReference type="EMBL" id="BBL72632.1"/>
    </source>
</evidence>